<dbReference type="SUPFAM" id="SSF46626">
    <property type="entry name" value="Cytochrome c"/>
    <property type="match status" value="2"/>
</dbReference>
<dbReference type="Gene3D" id="1.10.760.10">
    <property type="entry name" value="Cytochrome c-like domain"/>
    <property type="match status" value="2"/>
</dbReference>
<dbReference type="Proteomes" id="UP000474757">
    <property type="component" value="Unassembled WGS sequence"/>
</dbReference>
<dbReference type="InterPro" id="IPR036909">
    <property type="entry name" value="Cyt_c-like_dom_sf"/>
</dbReference>
<keyword evidence="5 6" id="KW-0408">Iron</keyword>
<name>A0A6B2JPP6_9RHOB</name>
<keyword evidence="4" id="KW-0560">Oxidoreductase</keyword>
<evidence type="ECO:0000256" key="1">
    <source>
        <dbReference type="ARBA" id="ARBA00004196"/>
    </source>
</evidence>
<keyword evidence="8" id="KW-0732">Signal</keyword>
<evidence type="ECO:0000313" key="11">
    <source>
        <dbReference type="Proteomes" id="UP000474757"/>
    </source>
</evidence>
<evidence type="ECO:0000256" key="3">
    <source>
        <dbReference type="ARBA" id="ARBA00022723"/>
    </source>
</evidence>
<evidence type="ECO:0000259" key="9">
    <source>
        <dbReference type="PROSITE" id="PS51007"/>
    </source>
</evidence>
<dbReference type="GO" id="GO:0046872">
    <property type="term" value="F:metal ion binding"/>
    <property type="evidence" value="ECO:0007669"/>
    <property type="project" value="UniProtKB-KW"/>
</dbReference>
<dbReference type="InterPro" id="IPR009056">
    <property type="entry name" value="Cyt_c-like_dom"/>
</dbReference>
<feature type="chain" id="PRO_5025455386" evidence="8">
    <location>
        <begin position="23"/>
        <end position="455"/>
    </location>
</feature>
<comment type="subcellular location">
    <subcellularLocation>
        <location evidence="1">Cell envelope</location>
    </subcellularLocation>
</comment>
<proteinExistence type="predicted"/>
<dbReference type="PROSITE" id="PS51007">
    <property type="entry name" value="CYTC"/>
    <property type="match status" value="2"/>
</dbReference>
<comment type="caution">
    <text evidence="10">The sequence shown here is derived from an EMBL/GenBank/DDBJ whole genome shotgun (WGS) entry which is preliminary data.</text>
</comment>
<evidence type="ECO:0000256" key="4">
    <source>
        <dbReference type="ARBA" id="ARBA00023002"/>
    </source>
</evidence>
<keyword evidence="2 6" id="KW-0349">Heme</keyword>
<dbReference type="EMBL" id="JAAGAB010000002">
    <property type="protein sequence ID" value="NDV00657.1"/>
    <property type="molecule type" value="Genomic_DNA"/>
</dbReference>
<evidence type="ECO:0000256" key="6">
    <source>
        <dbReference type="PROSITE-ProRule" id="PRU00433"/>
    </source>
</evidence>
<feature type="domain" description="Cytochrome c" evidence="9">
    <location>
        <begin position="44"/>
        <end position="161"/>
    </location>
</feature>
<evidence type="ECO:0000256" key="7">
    <source>
        <dbReference type="SAM" id="MobiDB-lite"/>
    </source>
</evidence>
<keyword evidence="10" id="KW-0575">Peroxidase</keyword>
<dbReference type="GO" id="GO:0030313">
    <property type="term" value="C:cell envelope"/>
    <property type="evidence" value="ECO:0007669"/>
    <property type="project" value="UniProtKB-SubCell"/>
</dbReference>
<gene>
    <name evidence="10" type="ORF">GZA08_06705</name>
</gene>
<evidence type="ECO:0000313" key="10">
    <source>
        <dbReference type="EMBL" id="NDV00657.1"/>
    </source>
</evidence>
<sequence length="455" mass="47936">MQRVTTAAALAAIAFAAGLAWAESGPAERPAPLTDADFPPVDPAEAALGQLLFYDPVLSGGREVACATCHHPAFGTSDGLSLGLGDGGIGLGPARLADPDNPPEERVPRNAQGLWNVSALQYRTMFMDGRVEIDEGHAHGMRTPLEDEMLEGLTSMLSTQAMFPVVSPDEMAGHYQESEVSQAVRMGILTGEGGAWDLLARRVAAIPAYAERFREVYPQVSAPEDITFQDISNAIAAFMALEFRSDSAPFDAWLRGEAELTAEAAAGAEIFYGRGGCGSCHSGPFLTDHGFHAMGEVQIGPGKGARFESHDRDEGRAEVTGRVEDLYAFRTPSLRNVAHTAPYGHAGAHATLEGFLAAHADPVSALESYDRAQAVLPEMPVEDWAIMDSADERAAIAAAVTVPRVDLSGEDIEALVAFLGSLTDPLAETGRLGIPEEVPSGLPVPTPAGQGELPG</sequence>
<dbReference type="RefSeq" id="WP_163891357.1">
    <property type="nucleotide sequence ID" value="NZ_JAAFYS010000002.1"/>
</dbReference>
<dbReference type="GO" id="GO:0004130">
    <property type="term" value="F:cytochrome-c peroxidase activity"/>
    <property type="evidence" value="ECO:0007669"/>
    <property type="project" value="TreeGrafter"/>
</dbReference>
<reference evidence="10 11" key="1">
    <citation type="submission" date="2020-02" db="EMBL/GenBank/DDBJ databases">
        <title>Pseudoroseicyclus tamarix, sp. nov., isolated from offshore sediment of a Tamarix chinensis forest.</title>
        <authorList>
            <person name="Gai Y."/>
        </authorList>
    </citation>
    <scope>NUCLEOTIDE SEQUENCE [LARGE SCALE GENOMIC DNA]</scope>
    <source>
        <strain evidence="10 11">CLL3-39</strain>
    </source>
</reference>
<dbReference type="GO" id="GO:0020037">
    <property type="term" value="F:heme binding"/>
    <property type="evidence" value="ECO:0007669"/>
    <property type="project" value="InterPro"/>
</dbReference>
<dbReference type="InterPro" id="IPR004852">
    <property type="entry name" value="Di-haem_cyt_c_peroxidsae"/>
</dbReference>
<dbReference type="AlphaFoldDB" id="A0A6B2JPP6"/>
<keyword evidence="11" id="KW-1185">Reference proteome</keyword>
<feature type="domain" description="Cytochrome c" evidence="9">
    <location>
        <begin position="262"/>
        <end position="423"/>
    </location>
</feature>
<accession>A0A6B2JPP6</accession>
<evidence type="ECO:0000256" key="5">
    <source>
        <dbReference type="ARBA" id="ARBA00023004"/>
    </source>
</evidence>
<dbReference type="InterPro" id="IPR051395">
    <property type="entry name" value="Cytochrome_c_Peroxidase/MauG"/>
</dbReference>
<evidence type="ECO:0000256" key="2">
    <source>
        <dbReference type="ARBA" id="ARBA00022617"/>
    </source>
</evidence>
<evidence type="ECO:0000256" key="8">
    <source>
        <dbReference type="SAM" id="SignalP"/>
    </source>
</evidence>
<feature type="signal peptide" evidence="8">
    <location>
        <begin position="1"/>
        <end position="22"/>
    </location>
</feature>
<protein>
    <submittedName>
        <fullName evidence="10">Cytochrome-c peroxidase</fullName>
    </submittedName>
</protein>
<feature type="region of interest" description="Disordered" evidence="7">
    <location>
        <begin position="434"/>
        <end position="455"/>
    </location>
</feature>
<organism evidence="10 11">
    <name type="scientific">Pseudoroseicyclus tamaricis</name>
    <dbReference type="NCBI Taxonomy" id="2705421"/>
    <lineage>
        <taxon>Bacteria</taxon>
        <taxon>Pseudomonadati</taxon>
        <taxon>Pseudomonadota</taxon>
        <taxon>Alphaproteobacteria</taxon>
        <taxon>Rhodobacterales</taxon>
        <taxon>Paracoccaceae</taxon>
        <taxon>Pseudoroseicyclus</taxon>
    </lineage>
</organism>
<dbReference type="Pfam" id="PF03150">
    <property type="entry name" value="CCP_MauG"/>
    <property type="match status" value="1"/>
</dbReference>
<dbReference type="GO" id="GO:0009055">
    <property type="term" value="F:electron transfer activity"/>
    <property type="evidence" value="ECO:0007669"/>
    <property type="project" value="InterPro"/>
</dbReference>
<keyword evidence="3 6" id="KW-0479">Metal-binding</keyword>
<dbReference type="PANTHER" id="PTHR30600">
    <property type="entry name" value="CYTOCHROME C PEROXIDASE-RELATED"/>
    <property type="match status" value="1"/>
</dbReference>